<dbReference type="OrthoDB" id="3036005at2"/>
<dbReference type="AlphaFoldDB" id="A0A346B170"/>
<dbReference type="RefSeq" id="WP_107196325.1">
    <property type="nucleotide sequence ID" value="NZ_CP029462.1"/>
</dbReference>
<dbReference type="Proteomes" id="UP000254337">
    <property type="component" value="Chromosome"/>
</dbReference>
<dbReference type="EMBL" id="CP029462">
    <property type="protein sequence ID" value="AXL21863.1"/>
    <property type="molecule type" value="Genomic_DNA"/>
</dbReference>
<reference evidence="1 2" key="1">
    <citation type="submission" date="2018-05" db="EMBL/GenBank/DDBJ databases">
        <title>Complete genome sequence of Megasphaera sp. AJH120T, isolated from the ceca of a chicken.</title>
        <authorList>
            <person name="Maki J."/>
            <person name="Looft T."/>
        </authorList>
    </citation>
    <scope>NUCLEOTIDE SEQUENCE [LARGE SCALE GENOMIC DNA]</scope>
    <source>
        <strain evidence="1 2">AJH120</strain>
    </source>
</reference>
<name>A0A346B170_9FIRM</name>
<keyword evidence="2" id="KW-1185">Reference proteome</keyword>
<protein>
    <recommendedName>
        <fullName evidence="3">Head-tail adaptor protein</fullName>
    </recommendedName>
</protein>
<evidence type="ECO:0000313" key="1">
    <source>
        <dbReference type="EMBL" id="AXL21863.1"/>
    </source>
</evidence>
<gene>
    <name evidence="1" type="ORF">DKB62_09975</name>
</gene>
<accession>A0A346B170</accession>
<proteinExistence type="predicted"/>
<organism evidence="1 2">
    <name type="scientific">Megasphaera stantonii</name>
    <dbReference type="NCBI Taxonomy" id="2144175"/>
    <lineage>
        <taxon>Bacteria</taxon>
        <taxon>Bacillati</taxon>
        <taxon>Bacillota</taxon>
        <taxon>Negativicutes</taxon>
        <taxon>Veillonellales</taxon>
        <taxon>Veillonellaceae</taxon>
        <taxon>Megasphaera</taxon>
    </lineage>
</organism>
<dbReference type="KEGG" id="meg:DKB62_09975"/>
<evidence type="ECO:0000313" key="2">
    <source>
        <dbReference type="Proteomes" id="UP000254337"/>
    </source>
</evidence>
<evidence type="ECO:0008006" key="3">
    <source>
        <dbReference type="Google" id="ProtNLM"/>
    </source>
</evidence>
<sequence length="124" mass="13791">MGFRKPVKILRRAVGSVGDDGYYVPGTEQELTIFASVQPLNANEYTQIAADGARNVRYIKAYTNTPLHPAKEAGWANTEDSGPWEADTILWQGSRFQVIQCDPYQSGVISHYKAIAQEVMPDDK</sequence>